<name>A0A4U0WQJ8_9PEZI</name>
<dbReference type="OrthoDB" id="194358at2759"/>
<dbReference type="InterPro" id="IPR052895">
    <property type="entry name" value="HetReg/Transcr_Mod"/>
</dbReference>
<gene>
    <name evidence="1" type="ORF">B0A55_09759</name>
</gene>
<evidence type="ECO:0000313" key="1">
    <source>
        <dbReference type="EMBL" id="TKA65680.1"/>
    </source>
</evidence>
<dbReference type="AlphaFoldDB" id="A0A4U0WQJ8"/>
<dbReference type="Proteomes" id="UP000309340">
    <property type="component" value="Unassembled WGS sequence"/>
</dbReference>
<dbReference type="PANTHER" id="PTHR24148">
    <property type="entry name" value="ANKYRIN REPEAT DOMAIN-CONTAINING PROTEIN 39 HOMOLOG-RELATED"/>
    <property type="match status" value="1"/>
</dbReference>
<dbReference type="PANTHER" id="PTHR24148:SF64">
    <property type="entry name" value="HETEROKARYON INCOMPATIBILITY DOMAIN-CONTAINING PROTEIN"/>
    <property type="match status" value="1"/>
</dbReference>
<reference evidence="1 2" key="1">
    <citation type="submission" date="2017-03" db="EMBL/GenBank/DDBJ databases">
        <title>Genomes of endolithic fungi from Antarctica.</title>
        <authorList>
            <person name="Coleine C."/>
            <person name="Masonjones S."/>
            <person name="Stajich J.E."/>
        </authorList>
    </citation>
    <scope>NUCLEOTIDE SEQUENCE [LARGE SCALE GENOMIC DNA]</scope>
    <source>
        <strain evidence="1 2">CCFEE 5184</strain>
    </source>
</reference>
<dbReference type="EMBL" id="NAJQ01000714">
    <property type="protein sequence ID" value="TKA65680.1"/>
    <property type="molecule type" value="Genomic_DNA"/>
</dbReference>
<evidence type="ECO:0000313" key="2">
    <source>
        <dbReference type="Proteomes" id="UP000309340"/>
    </source>
</evidence>
<accession>A0A4U0WQJ8</accession>
<protein>
    <recommendedName>
        <fullName evidence="3">Heterokaryon incompatibility domain-containing protein</fullName>
    </recommendedName>
</protein>
<evidence type="ECO:0008006" key="3">
    <source>
        <dbReference type="Google" id="ProtNLM"/>
    </source>
</evidence>
<proteinExistence type="predicted"/>
<comment type="caution">
    <text evidence="1">The sequence shown here is derived from an EMBL/GenBank/DDBJ whole genome shotgun (WGS) entry which is preliminary data.</text>
</comment>
<organism evidence="1 2">
    <name type="scientific">Friedmanniomyces simplex</name>
    <dbReference type="NCBI Taxonomy" id="329884"/>
    <lineage>
        <taxon>Eukaryota</taxon>
        <taxon>Fungi</taxon>
        <taxon>Dikarya</taxon>
        <taxon>Ascomycota</taxon>
        <taxon>Pezizomycotina</taxon>
        <taxon>Dothideomycetes</taxon>
        <taxon>Dothideomycetidae</taxon>
        <taxon>Mycosphaerellales</taxon>
        <taxon>Teratosphaeriaceae</taxon>
        <taxon>Friedmanniomyces</taxon>
    </lineage>
</organism>
<sequence length="198" mass="22957">MPVLRRPWYSRRWVIQEAYHKAPRNRYICIGGYAIRGDRLERALLEMNLLRRAPALERAELRQRSLLQNLQVYHMTKCADPRDRIYAPLSISRQLEPLAVDYGIWEEELYFSFAKARVSVALLVSAASRNAMRLGSLGALPFWISDWQAGARHRSVFHEDRVMESLALTEKSDGYRLHPSRAGLLVIHARLLTPYLQA</sequence>
<keyword evidence="2" id="KW-1185">Reference proteome</keyword>